<dbReference type="EMBL" id="JXRA01000011">
    <property type="protein sequence ID" value="KIO78550.1"/>
    <property type="molecule type" value="Genomic_DNA"/>
</dbReference>
<dbReference type="AlphaFoldDB" id="A0A0D0GQS3"/>
<comment type="caution">
    <text evidence="2">The sequence shown here is derived from an EMBL/GenBank/DDBJ whole genome shotgun (WGS) entry which is preliminary data.</text>
</comment>
<dbReference type="STRING" id="1503925.TH53_02970"/>
<proteinExistence type="predicted"/>
<evidence type="ECO:0000256" key="1">
    <source>
        <dbReference type="SAM" id="Phobius"/>
    </source>
</evidence>
<keyword evidence="1" id="KW-0472">Membrane</keyword>
<dbReference type="OrthoDB" id="9815897at2"/>
<organism evidence="2 3">
    <name type="scientific">Pedobacter lusitanus</name>
    <dbReference type="NCBI Taxonomy" id="1503925"/>
    <lineage>
        <taxon>Bacteria</taxon>
        <taxon>Pseudomonadati</taxon>
        <taxon>Bacteroidota</taxon>
        <taxon>Sphingobacteriia</taxon>
        <taxon>Sphingobacteriales</taxon>
        <taxon>Sphingobacteriaceae</taxon>
        <taxon>Pedobacter</taxon>
    </lineage>
</organism>
<evidence type="ECO:0000313" key="2">
    <source>
        <dbReference type="EMBL" id="KIO78550.1"/>
    </source>
</evidence>
<dbReference type="Proteomes" id="UP000032049">
    <property type="component" value="Unassembled WGS sequence"/>
</dbReference>
<feature type="transmembrane region" description="Helical" evidence="1">
    <location>
        <begin position="85"/>
        <end position="103"/>
    </location>
</feature>
<evidence type="ECO:0000313" key="3">
    <source>
        <dbReference type="Proteomes" id="UP000032049"/>
    </source>
</evidence>
<sequence length="111" mass="12734">MHKIFILSAFSAFLEKADNYMLPCPFKYITGYDCPGCGFQRSFLALLKGDLYHSFYLYPATIPILITVITGLAAHFWWGPKSKNLINVLYMITASIITISYLFKIFMPHTH</sequence>
<evidence type="ECO:0008006" key="4">
    <source>
        <dbReference type="Google" id="ProtNLM"/>
    </source>
</evidence>
<accession>A0A0D0GQS3</accession>
<keyword evidence="3" id="KW-1185">Reference proteome</keyword>
<dbReference type="Pfam" id="PF10825">
    <property type="entry name" value="DUF2752"/>
    <property type="match status" value="1"/>
</dbReference>
<dbReference type="InterPro" id="IPR021215">
    <property type="entry name" value="DUF2752"/>
</dbReference>
<gene>
    <name evidence="2" type="ORF">TH53_02970</name>
</gene>
<name>A0A0D0GQS3_9SPHI</name>
<dbReference type="RefSeq" id="WP_041878213.1">
    <property type="nucleotide sequence ID" value="NZ_CP157278.1"/>
</dbReference>
<reference evidence="2 3" key="1">
    <citation type="submission" date="2015-01" db="EMBL/GenBank/DDBJ databases">
        <title>Draft genome sequence of Pedobacter sp. NL19 isolated from sludge of an effluent treatment pond in an abandoned uranium mine.</title>
        <authorList>
            <person name="Santos T."/>
            <person name="Caetano T."/>
            <person name="Covas C."/>
            <person name="Cruz A."/>
            <person name="Mendo S."/>
        </authorList>
    </citation>
    <scope>NUCLEOTIDE SEQUENCE [LARGE SCALE GENOMIC DNA]</scope>
    <source>
        <strain evidence="2 3">NL19</strain>
    </source>
</reference>
<protein>
    <recommendedName>
        <fullName evidence="4">DUF2752 domain-containing protein</fullName>
    </recommendedName>
</protein>
<feature type="transmembrane region" description="Helical" evidence="1">
    <location>
        <begin position="56"/>
        <end position="78"/>
    </location>
</feature>
<keyword evidence="1" id="KW-0812">Transmembrane</keyword>
<keyword evidence="1" id="KW-1133">Transmembrane helix</keyword>